<dbReference type="Proteomes" id="UP000071533">
    <property type="component" value="Unassembled WGS sequence"/>
</dbReference>
<dbReference type="Gene3D" id="1.10.10.10">
    <property type="entry name" value="Winged helix-like DNA-binding domain superfamily/Winged helix DNA-binding domain"/>
    <property type="match status" value="4"/>
</dbReference>
<evidence type="ECO:0000313" key="11">
    <source>
        <dbReference type="EMBL" id="CYV23808.1"/>
    </source>
</evidence>
<dbReference type="GO" id="GO:0005737">
    <property type="term" value="C:cytoplasm"/>
    <property type="evidence" value="ECO:0007669"/>
    <property type="project" value="UniProtKB-SubCell"/>
</dbReference>
<proteinExistence type="inferred from homology"/>
<evidence type="ECO:0000256" key="6">
    <source>
        <dbReference type="HAMAP-Rule" id="MF_01114"/>
    </source>
</evidence>
<accession>A0A0Z8HV15</accession>
<feature type="domain" description="RecX first three-helical" evidence="10">
    <location>
        <begin position="59"/>
        <end position="94"/>
    </location>
</feature>
<name>A0A0Z8HV15_STRSU</name>
<sequence length="258" mass="30170">MRITKIEKKKRLYLLEVDGQDSLYITEDTIVRFMLSKGKEITEQEFRELRDFAQFSYGKNLALYYLSFKQRTKKEVLDYLEKYEIAGATALKIVANLEEDKWIDDKNYVETYIRQNDLNGDKGPAMLRQKLMMKGISKSIIEDGLAGIDFSDLAERVAEKLCRKYQAKLPLRALQDKVVQGLMGKGFSYETAKQSLGQLELVADEENEDALIAKELDKQYRKYSRKYEGYELKQRLIQALARKGYDFDRIQAVLRDYL</sequence>
<comment type="similarity">
    <text evidence="3 6">Belongs to the RecX family.</text>
</comment>
<dbReference type="GO" id="GO:0006282">
    <property type="term" value="P:regulation of DNA repair"/>
    <property type="evidence" value="ECO:0007669"/>
    <property type="project" value="UniProtKB-UniRule"/>
</dbReference>
<feature type="domain" description="RecX second three-helical" evidence="8">
    <location>
        <begin position="104"/>
        <end position="145"/>
    </location>
</feature>
<keyword evidence="7" id="KW-0175">Coiled coil</keyword>
<comment type="function">
    <text evidence="1 6">Modulates RecA activity.</text>
</comment>
<protein>
    <recommendedName>
        <fullName evidence="4 6">Regulatory protein RecX</fullName>
    </recommendedName>
</protein>
<reference evidence="11 12" key="1">
    <citation type="submission" date="2016-02" db="EMBL/GenBank/DDBJ databases">
        <authorList>
            <consortium name="Pathogen Informatics"/>
        </authorList>
    </citation>
    <scope>NUCLEOTIDE SEQUENCE [LARGE SCALE GENOMIC DNA]</scope>
    <source>
        <strain evidence="11 12">LSS69</strain>
    </source>
</reference>
<dbReference type="InterPro" id="IPR053924">
    <property type="entry name" value="RecX_HTH_2nd"/>
</dbReference>
<dbReference type="EMBL" id="FIHS01000001">
    <property type="protein sequence ID" value="CYV23808.1"/>
    <property type="molecule type" value="Genomic_DNA"/>
</dbReference>
<dbReference type="RefSeq" id="WP_044689402.1">
    <property type="nucleotide sequence ID" value="NZ_CEHX01000011.1"/>
</dbReference>
<evidence type="ECO:0000256" key="5">
    <source>
        <dbReference type="ARBA" id="ARBA00022490"/>
    </source>
</evidence>
<dbReference type="InterPro" id="IPR053925">
    <property type="entry name" value="RecX_HTH_3rd"/>
</dbReference>
<dbReference type="InterPro" id="IPR053926">
    <property type="entry name" value="RecX_HTH_1st"/>
</dbReference>
<dbReference type="InterPro" id="IPR036388">
    <property type="entry name" value="WH-like_DNA-bd_sf"/>
</dbReference>
<evidence type="ECO:0000256" key="3">
    <source>
        <dbReference type="ARBA" id="ARBA00009695"/>
    </source>
</evidence>
<dbReference type="Pfam" id="PF02631">
    <property type="entry name" value="RecX_HTH2"/>
    <property type="match status" value="1"/>
</dbReference>
<dbReference type="NCBIfam" id="NF010733">
    <property type="entry name" value="PRK14135.1"/>
    <property type="match status" value="1"/>
</dbReference>
<dbReference type="Pfam" id="PF21982">
    <property type="entry name" value="RecX_HTH1"/>
    <property type="match status" value="1"/>
</dbReference>
<dbReference type="PANTHER" id="PTHR33602">
    <property type="entry name" value="REGULATORY PROTEIN RECX FAMILY PROTEIN"/>
    <property type="match status" value="1"/>
</dbReference>
<dbReference type="PANTHER" id="PTHR33602:SF1">
    <property type="entry name" value="REGULATORY PROTEIN RECX FAMILY PROTEIN"/>
    <property type="match status" value="1"/>
</dbReference>
<dbReference type="Pfam" id="PF21981">
    <property type="entry name" value="RecX_HTH3"/>
    <property type="match status" value="2"/>
</dbReference>
<comment type="subcellular location">
    <subcellularLocation>
        <location evidence="2 6">Cytoplasm</location>
    </subcellularLocation>
</comment>
<feature type="coiled-coil region" evidence="7">
    <location>
        <begin position="189"/>
        <end position="233"/>
    </location>
</feature>
<organism evidence="11 12">
    <name type="scientific">Streptococcus suis</name>
    <dbReference type="NCBI Taxonomy" id="1307"/>
    <lineage>
        <taxon>Bacteria</taxon>
        <taxon>Bacillati</taxon>
        <taxon>Bacillota</taxon>
        <taxon>Bacilli</taxon>
        <taxon>Lactobacillales</taxon>
        <taxon>Streptococcaceae</taxon>
        <taxon>Streptococcus</taxon>
    </lineage>
</organism>
<evidence type="ECO:0000259" key="9">
    <source>
        <dbReference type="Pfam" id="PF21981"/>
    </source>
</evidence>
<gene>
    <name evidence="6 11" type="primary">recX</name>
    <name evidence="11" type="ORF">ERS132431_00066</name>
</gene>
<feature type="domain" description="RecX third three-helical" evidence="9">
    <location>
        <begin position="208"/>
        <end position="254"/>
    </location>
</feature>
<evidence type="ECO:0000259" key="10">
    <source>
        <dbReference type="Pfam" id="PF21982"/>
    </source>
</evidence>
<evidence type="ECO:0000313" key="12">
    <source>
        <dbReference type="Proteomes" id="UP000071533"/>
    </source>
</evidence>
<evidence type="ECO:0000256" key="1">
    <source>
        <dbReference type="ARBA" id="ARBA00003529"/>
    </source>
</evidence>
<evidence type="ECO:0000256" key="2">
    <source>
        <dbReference type="ARBA" id="ARBA00004496"/>
    </source>
</evidence>
<evidence type="ECO:0000259" key="8">
    <source>
        <dbReference type="Pfam" id="PF02631"/>
    </source>
</evidence>
<dbReference type="HAMAP" id="MF_01114">
    <property type="entry name" value="RecX"/>
    <property type="match status" value="1"/>
</dbReference>
<evidence type="ECO:0000256" key="4">
    <source>
        <dbReference type="ARBA" id="ARBA00018111"/>
    </source>
</evidence>
<keyword evidence="5 6" id="KW-0963">Cytoplasm</keyword>
<feature type="domain" description="RecX third three-helical" evidence="9">
    <location>
        <begin position="152"/>
        <end position="194"/>
    </location>
</feature>
<dbReference type="AlphaFoldDB" id="A0A0Z8HV15"/>
<evidence type="ECO:0000256" key="7">
    <source>
        <dbReference type="SAM" id="Coils"/>
    </source>
</evidence>
<dbReference type="InterPro" id="IPR003783">
    <property type="entry name" value="Regulatory_RecX"/>
</dbReference>